<dbReference type="InterPro" id="IPR013783">
    <property type="entry name" value="Ig-like_fold"/>
</dbReference>
<organism evidence="3 4">
    <name type="scientific">Prevotella illustrans</name>
    <dbReference type="NCBI Taxonomy" id="2800387"/>
    <lineage>
        <taxon>Bacteria</taxon>
        <taxon>Pseudomonadati</taxon>
        <taxon>Bacteroidota</taxon>
        <taxon>Bacteroidia</taxon>
        <taxon>Bacteroidales</taxon>
        <taxon>Prevotellaceae</taxon>
        <taxon>Prevotella</taxon>
    </lineage>
</organism>
<evidence type="ECO:0000313" key="4">
    <source>
        <dbReference type="Proteomes" id="UP000664265"/>
    </source>
</evidence>
<feature type="chain" id="PRO_5046150409" evidence="1">
    <location>
        <begin position="22"/>
        <end position="419"/>
    </location>
</feature>
<dbReference type="Proteomes" id="UP000664265">
    <property type="component" value="Unassembled WGS sequence"/>
</dbReference>
<comment type="caution">
    <text evidence="3">The sequence shown here is derived from an EMBL/GenBank/DDBJ whole genome shotgun (WGS) entry which is preliminary data.</text>
</comment>
<proteinExistence type="predicted"/>
<reference evidence="3 4" key="1">
    <citation type="submission" date="2021-01" db="EMBL/GenBank/DDBJ databases">
        <title>Prevotella A2931 sp. nov.</title>
        <authorList>
            <person name="Buhl M."/>
            <person name="Oberhettinger P."/>
        </authorList>
    </citation>
    <scope>NUCLEOTIDE SEQUENCE [LARGE SCALE GENOMIC DNA]</scope>
    <source>
        <strain evidence="3 4">A2931</strain>
    </source>
</reference>
<accession>A0ABS3M4Z7</accession>
<gene>
    <name evidence="3" type="ORF">JHU38_05590</name>
</gene>
<protein>
    <submittedName>
        <fullName evidence="3">BACON domain-containing protein</fullName>
    </submittedName>
</protein>
<dbReference type="InterPro" id="IPR024361">
    <property type="entry name" value="BACON"/>
</dbReference>
<keyword evidence="4" id="KW-1185">Reference proteome</keyword>
<feature type="domain" description="BACON" evidence="2">
    <location>
        <begin position="70"/>
        <end position="124"/>
    </location>
</feature>
<feature type="signal peptide" evidence="1">
    <location>
        <begin position="1"/>
        <end position="21"/>
    </location>
</feature>
<evidence type="ECO:0000259" key="2">
    <source>
        <dbReference type="Pfam" id="PF13004"/>
    </source>
</evidence>
<sequence length="419" mass="45682">MKTKNIFMFGVFLLGSFFVNSCSDDSKDNGAPYYTFDGNIETVNVGIDGITKDKMAPVVIRSNRGWTVKTSNEDGRWLHTFIDEGEDDGIFYYWVDANPSFKGREGHIDIYSNGDKVKTITIAQDANVPMLSFVNAEGGYTALPTGGQTKIAVTSNVPWKASIEATDWAKIDSVGKDTVYISLTKNTDDKRSVTITCQGDGEFSNLVSSTILTQSAPGIILNERFDWLQEGKEDYYYNYPEVNFTKWSEGEKAMGWTTLGEAMYGGRGYTKIGKTNYAGDLVSPALTAIKGSANVNVSFQCIGYMAGNGKKDDGVLSVGLIGPGTIVADNMGKISIGGATYNVAVFEITVFPDSPKSEHGEGYNPWTEPDSKYQFTINGATADTKIVFVGGSKWGRDLKGIGQGKNRLLLDNIKVQEQQ</sequence>
<dbReference type="RefSeq" id="WP_107581675.1">
    <property type="nucleotide sequence ID" value="NZ_JAERMS010000012.1"/>
</dbReference>
<keyword evidence="1" id="KW-0732">Signal</keyword>
<dbReference type="EMBL" id="JAERMS010000012">
    <property type="protein sequence ID" value="MBO1363248.1"/>
    <property type="molecule type" value="Genomic_DNA"/>
</dbReference>
<evidence type="ECO:0000313" key="3">
    <source>
        <dbReference type="EMBL" id="MBO1363248.1"/>
    </source>
</evidence>
<dbReference type="Gene3D" id="2.60.40.10">
    <property type="entry name" value="Immunoglobulins"/>
    <property type="match status" value="2"/>
</dbReference>
<dbReference type="Pfam" id="PF13004">
    <property type="entry name" value="BACON"/>
    <property type="match status" value="1"/>
</dbReference>
<evidence type="ECO:0000256" key="1">
    <source>
        <dbReference type="SAM" id="SignalP"/>
    </source>
</evidence>
<name>A0ABS3M4Z7_9BACT</name>
<dbReference type="CDD" id="cd14948">
    <property type="entry name" value="BACON"/>
    <property type="match status" value="1"/>
</dbReference>